<keyword evidence="1" id="KW-0472">Membrane</keyword>
<comment type="caution">
    <text evidence="3">The sequence shown here is derived from an EMBL/GenBank/DDBJ whole genome shotgun (WGS) entry which is preliminary data.</text>
</comment>
<proteinExistence type="predicted"/>
<evidence type="ECO:0000256" key="1">
    <source>
        <dbReference type="SAM" id="Phobius"/>
    </source>
</evidence>
<protein>
    <submittedName>
        <fullName evidence="3">Uncharacterized protein</fullName>
    </submittedName>
</protein>
<reference evidence="3" key="1">
    <citation type="journal article" date="2019" name="Sci. Rep.">
        <title>Draft genome of Tanacetum cinerariifolium, the natural source of mosquito coil.</title>
        <authorList>
            <person name="Yamashiro T."/>
            <person name="Shiraishi A."/>
            <person name="Satake H."/>
            <person name="Nakayama K."/>
        </authorList>
    </citation>
    <scope>NUCLEOTIDE SEQUENCE</scope>
</reference>
<evidence type="ECO:0000313" key="3">
    <source>
        <dbReference type="EMBL" id="GFD46717.1"/>
    </source>
</evidence>
<feature type="non-terminal residue" evidence="3">
    <location>
        <position position="1"/>
    </location>
</feature>
<dbReference type="EMBL" id="BKCJ011681601">
    <property type="protein sequence ID" value="GFD46717.1"/>
    <property type="molecule type" value="Genomic_DNA"/>
</dbReference>
<feature type="transmembrane region" description="Helical" evidence="1">
    <location>
        <begin position="23"/>
        <end position="44"/>
    </location>
</feature>
<name>A0A699WH69_TANCI</name>
<dbReference type="AlphaFoldDB" id="A0A699WH69"/>
<accession>A0A699WH69</accession>
<keyword evidence="1" id="KW-0812">Transmembrane</keyword>
<gene>
    <name evidence="2" type="ORF">Tci_918682</name>
    <name evidence="3" type="ORF">Tci_918686</name>
</gene>
<organism evidence="3">
    <name type="scientific">Tanacetum cinerariifolium</name>
    <name type="common">Dalmatian daisy</name>
    <name type="synonym">Chrysanthemum cinerariifolium</name>
    <dbReference type="NCBI Taxonomy" id="118510"/>
    <lineage>
        <taxon>Eukaryota</taxon>
        <taxon>Viridiplantae</taxon>
        <taxon>Streptophyta</taxon>
        <taxon>Embryophyta</taxon>
        <taxon>Tracheophyta</taxon>
        <taxon>Spermatophyta</taxon>
        <taxon>Magnoliopsida</taxon>
        <taxon>eudicotyledons</taxon>
        <taxon>Gunneridae</taxon>
        <taxon>Pentapetalae</taxon>
        <taxon>asterids</taxon>
        <taxon>campanulids</taxon>
        <taxon>Asterales</taxon>
        <taxon>Asteraceae</taxon>
        <taxon>Asteroideae</taxon>
        <taxon>Anthemideae</taxon>
        <taxon>Anthemidinae</taxon>
        <taxon>Tanacetum</taxon>
    </lineage>
</organism>
<keyword evidence="1" id="KW-1133">Transmembrane helix</keyword>
<sequence>VTTTTSMAGPAVVVKEKTGKPSLFAPNSSFTIGDILMLVFIGSYQK</sequence>
<evidence type="ECO:0000313" key="2">
    <source>
        <dbReference type="EMBL" id="GFD46713.1"/>
    </source>
</evidence>
<dbReference type="EMBL" id="BKCJ011681571">
    <property type="protein sequence ID" value="GFD46713.1"/>
    <property type="molecule type" value="Genomic_DNA"/>
</dbReference>